<dbReference type="Pfam" id="PF00610">
    <property type="entry name" value="DEP"/>
    <property type="match status" value="1"/>
</dbReference>
<evidence type="ECO:0000259" key="1">
    <source>
        <dbReference type="PROSITE" id="PS50186"/>
    </source>
</evidence>
<dbReference type="CDD" id="cd04371">
    <property type="entry name" value="DEP"/>
    <property type="match status" value="1"/>
</dbReference>
<sequence length="165" mass="18603">MVSYVVAFGQKYSTVSGNELTQCLINHNYAFTTDEAIRMGNALMDAGILHHEKHMKAFENSSEELYVFHEGAMEMNQPLIDNKTPFGTDDGYSMDASSLNDQSRCRCKKLAQGHAMPVTKPKKWFRRPHKDLLLDNNALTVHLLNDAGAQEAVHVSRLDFPQTVF</sequence>
<dbReference type="OrthoDB" id="79713at2759"/>
<reference evidence="2 3" key="1">
    <citation type="journal article" date="2014" name="Genome Biol. Evol.">
        <title>The secreted proteins of Achlya hypogyna and Thraustotheca clavata identify the ancestral oomycete secretome and reveal gene acquisitions by horizontal gene transfer.</title>
        <authorList>
            <person name="Misner I."/>
            <person name="Blouin N."/>
            <person name="Leonard G."/>
            <person name="Richards T.A."/>
            <person name="Lane C.E."/>
        </authorList>
    </citation>
    <scope>NUCLEOTIDE SEQUENCE [LARGE SCALE GENOMIC DNA]</scope>
    <source>
        <strain evidence="2 3">ATCC 34112</strain>
    </source>
</reference>
<keyword evidence="3" id="KW-1185">Reference proteome</keyword>
<dbReference type="STRING" id="74557.A0A1W0AC60"/>
<dbReference type="EMBL" id="JNBS01000045">
    <property type="protein sequence ID" value="OQS07873.1"/>
    <property type="molecule type" value="Genomic_DNA"/>
</dbReference>
<organism evidence="2 3">
    <name type="scientific">Thraustotheca clavata</name>
    <dbReference type="NCBI Taxonomy" id="74557"/>
    <lineage>
        <taxon>Eukaryota</taxon>
        <taxon>Sar</taxon>
        <taxon>Stramenopiles</taxon>
        <taxon>Oomycota</taxon>
        <taxon>Saprolegniomycetes</taxon>
        <taxon>Saprolegniales</taxon>
        <taxon>Achlyaceae</taxon>
        <taxon>Thraustotheca</taxon>
    </lineage>
</organism>
<dbReference type="AlphaFoldDB" id="A0A1W0AC60"/>
<dbReference type="Proteomes" id="UP000243217">
    <property type="component" value="Unassembled WGS sequence"/>
</dbReference>
<dbReference type="InterPro" id="IPR036388">
    <property type="entry name" value="WH-like_DNA-bd_sf"/>
</dbReference>
<dbReference type="InterPro" id="IPR036390">
    <property type="entry name" value="WH_DNA-bd_sf"/>
</dbReference>
<feature type="domain" description="DEP" evidence="1">
    <location>
        <begin position="13"/>
        <end position="70"/>
    </location>
</feature>
<evidence type="ECO:0000313" key="3">
    <source>
        <dbReference type="Proteomes" id="UP000243217"/>
    </source>
</evidence>
<dbReference type="GO" id="GO:0035556">
    <property type="term" value="P:intracellular signal transduction"/>
    <property type="evidence" value="ECO:0007669"/>
    <property type="project" value="InterPro"/>
</dbReference>
<dbReference type="PROSITE" id="PS50186">
    <property type="entry name" value="DEP"/>
    <property type="match status" value="1"/>
</dbReference>
<protein>
    <recommendedName>
        <fullName evidence="1">DEP domain-containing protein</fullName>
    </recommendedName>
</protein>
<dbReference type="Gene3D" id="1.10.10.10">
    <property type="entry name" value="Winged helix-like DNA-binding domain superfamily/Winged helix DNA-binding domain"/>
    <property type="match status" value="1"/>
</dbReference>
<dbReference type="InterPro" id="IPR000591">
    <property type="entry name" value="DEP_dom"/>
</dbReference>
<dbReference type="SUPFAM" id="SSF46785">
    <property type="entry name" value="Winged helix' DNA-binding domain"/>
    <property type="match status" value="1"/>
</dbReference>
<evidence type="ECO:0000313" key="2">
    <source>
        <dbReference type="EMBL" id="OQS07873.1"/>
    </source>
</evidence>
<proteinExistence type="predicted"/>
<name>A0A1W0AC60_9STRA</name>
<accession>A0A1W0AC60</accession>
<gene>
    <name evidence="2" type="ORF">THRCLA_00141</name>
</gene>
<comment type="caution">
    <text evidence="2">The sequence shown here is derived from an EMBL/GenBank/DDBJ whole genome shotgun (WGS) entry which is preliminary data.</text>
</comment>